<sequence length="437" mass="48592">MQIIHGKTKNEWLKEVPVLQEVLERKESYWIHSKDSAFNADNANILPAKKRLMRFAPYFAHKFPETNKNNGMIESPLIRVHQMQAHLEQDEGISIPGRLFLKCDHALPVSGSVKARGGIYEVVKHAEALAIQSGLLTIHDDYRKIDSPLFRSFYSKYTIAVGSTGNLGLSIGLIGRTLGFHVDVHMSAEAKQWKKDLLRKKGVNVIEHPSDYSEAVKLGRLTAANSAHCHFIDDEKSTDLFFGYATAASRLKKQLLEKQILIDESNPLYVYLPCGVGGAPGGIAYGLKQAFGRHVHIIFAEPIESPCFMLGMATQLYSRVSVQDFGLSNRTAADGLAVGRPSELSSMYMAGCLDACYTISDNRLYRYLADLIDTEGIYAEPSAQAGFYGPILTSLNNHVPETATHIVWSTGGNMVPPDIREDDYSRGKQERMNIQKN</sequence>
<evidence type="ECO:0000256" key="5">
    <source>
        <dbReference type="SAM" id="MobiDB-lite"/>
    </source>
</evidence>
<dbReference type="PANTHER" id="PTHR48078:SF9">
    <property type="entry name" value="D-SERINE DEHYDRATASE"/>
    <property type="match status" value="1"/>
</dbReference>
<evidence type="ECO:0000256" key="4">
    <source>
        <dbReference type="HAMAP-Rule" id="MF_01030"/>
    </source>
</evidence>
<organism evidence="7 8">
    <name type="scientific">Pradoshia eiseniae</name>
    <dbReference type="NCBI Taxonomy" id="2064768"/>
    <lineage>
        <taxon>Bacteria</taxon>
        <taxon>Bacillati</taxon>
        <taxon>Bacillota</taxon>
        <taxon>Bacilli</taxon>
        <taxon>Bacillales</taxon>
        <taxon>Bacillaceae</taxon>
        <taxon>Pradoshia</taxon>
    </lineage>
</organism>
<comment type="cofactor">
    <cofactor evidence="1 4">
        <name>pyridoxal 5'-phosphate</name>
        <dbReference type="ChEBI" id="CHEBI:597326"/>
    </cofactor>
</comment>
<keyword evidence="8" id="KW-1185">Reference proteome</keyword>
<dbReference type="InterPro" id="IPR001926">
    <property type="entry name" value="TrpB-like_PALP"/>
</dbReference>
<comment type="caution">
    <text evidence="7">The sequence shown here is derived from an EMBL/GenBank/DDBJ whole genome shotgun (WGS) entry which is preliminary data.</text>
</comment>
<protein>
    <recommendedName>
        <fullName evidence="4">Probable D-serine dehydratase</fullName>
        <ecNumber evidence="4">4.3.1.18</ecNumber>
    </recommendedName>
    <alternativeName>
        <fullName evidence="4">D-serine deaminase</fullName>
        <shortName evidence="4">DSD</shortName>
    </alternativeName>
</protein>
<dbReference type="PANTHER" id="PTHR48078">
    <property type="entry name" value="THREONINE DEHYDRATASE, MITOCHONDRIAL-RELATED"/>
    <property type="match status" value="1"/>
</dbReference>
<comment type="catalytic activity">
    <reaction evidence="4">
        <text>D-serine = pyruvate + NH4(+)</text>
        <dbReference type="Rhea" id="RHEA:13977"/>
        <dbReference type="ChEBI" id="CHEBI:15361"/>
        <dbReference type="ChEBI" id="CHEBI:28938"/>
        <dbReference type="ChEBI" id="CHEBI:35247"/>
        <dbReference type="EC" id="4.3.1.18"/>
    </reaction>
</comment>
<dbReference type="AlphaFoldDB" id="A0A2S7N150"/>
<dbReference type="RefSeq" id="WP_104848873.1">
    <property type="nucleotide sequence ID" value="NZ_PKOZ01000003.1"/>
</dbReference>
<name>A0A2S7N150_9BACI</name>
<evidence type="ECO:0000256" key="1">
    <source>
        <dbReference type="ARBA" id="ARBA00001933"/>
    </source>
</evidence>
<dbReference type="GO" id="GO:0008721">
    <property type="term" value="F:D-serine ammonia-lyase activity"/>
    <property type="evidence" value="ECO:0007669"/>
    <property type="project" value="UniProtKB-EC"/>
</dbReference>
<evidence type="ECO:0000313" key="8">
    <source>
        <dbReference type="Proteomes" id="UP000239663"/>
    </source>
</evidence>
<keyword evidence="2 4" id="KW-0663">Pyridoxal phosphate</keyword>
<dbReference type="InterPro" id="IPR011780">
    <property type="entry name" value="D_Ser_am_lyase"/>
</dbReference>
<dbReference type="SUPFAM" id="SSF53686">
    <property type="entry name" value="Tryptophan synthase beta subunit-like PLP-dependent enzymes"/>
    <property type="match status" value="1"/>
</dbReference>
<dbReference type="GO" id="GO:0016836">
    <property type="term" value="F:hydro-lyase activity"/>
    <property type="evidence" value="ECO:0007669"/>
    <property type="project" value="UniProtKB-UniRule"/>
</dbReference>
<dbReference type="EC" id="4.3.1.18" evidence="4"/>
<dbReference type="NCBIfam" id="TIGR02035">
    <property type="entry name" value="D_Ser_am_lyase"/>
    <property type="match status" value="1"/>
</dbReference>
<keyword evidence="3 4" id="KW-0456">Lyase</keyword>
<feature type="domain" description="Tryptophan synthase beta chain-like PALP" evidence="6">
    <location>
        <begin position="75"/>
        <end position="402"/>
    </location>
</feature>
<dbReference type="NCBIfam" id="NF002823">
    <property type="entry name" value="PRK02991.1"/>
    <property type="match status" value="1"/>
</dbReference>
<evidence type="ECO:0000256" key="2">
    <source>
        <dbReference type="ARBA" id="ARBA00022898"/>
    </source>
</evidence>
<dbReference type="Proteomes" id="UP000239663">
    <property type="component" value="Unassembled WGS sequence"/>
</dbReference>
<dbReference type="Pfam" id="PF00291">
    <property type="entry name" value="PALP"/>
    <property type="match status" value="1"/>
</dbReference>
<dbReference type="GO" id="GO:0009097">
    <property type="term" value="P:isoleucine biosynthetic process"/>
    <property type="evidence" value="ECO:0007669"/>
    <property type="project" value="TreeGrafter"/>
</dbReference>
<evidence type="ECO:0000313" key="7">
    <source>
        <dbReference type="EMBL" id="PQD95727.1"/>
    </source>
</evidence>
<dbReference type="HAMAP" id="MF_01030">
    <property type="entry name" value="D_Ser_dehydrat"/>
    <property type="match status" value="1"/>
</dbReference>
<dbReference type="Gene3D" id="3.40.50.1100">
    <property type="match status" value="2"/>
</dbReference>
<evidence type="ECO:0000259" key="6">
    <source>
        <dbReference type="Pfam" id="PF00291"/>
    </source>
</evidence>
<evidence type="ECO:0000256" key="3">
    <source>
        <dbReference type="ARBA" id="ARBA00023239"/>
    </source>
</evidence>
<dbReference type="GO" id="GO:0030170">
    <property type="term" value="F:pyridoxal phosphate binding"/>
    <property type="evidence" value="ECO:0007669"/>
    <property type="project" value="InterPro"/>
</dbReference>
<feature type="region of interest" description="Disordered" evidence="5">
    <location>
        <begin position="418"/>
        <end position="437"/>
    </location>
</feature>
<comment type="similarity">
    <text evidence="4">Belongs to the serine/threonine dehydratase family. DsdA subfamily.</text>
</comment>
<dbReference type="EMBL" id="PKOZ01000003">
    <property type="protein sequence ID" value="PQD95727.1"/>
    <property type="molecule type" value="Genomic_DNA"/>
</dbReference>
<gene>
    <name evidence="4" type="primary">dsdA</name>
    <name evidence="7" type="ORF">CYL18_07485</name>
</gene>
<dbReference type="InterPro" id="IPR036052">
    <property type="entry name" value="TrpB-like_PALP_sf"/>
</dbReference>
<dbReference type="InterPro" id="IPR050147">
    <property type="entry name" value="Ser/Thr_Dehydratase"/>
</dbReference>
<dbReference type="GO" id="GO:0036088">
    <property type="term" value="P:D-serine catabolic process"/>
    <property type="evidence" value="ECO:0007669"/>
    <property type="project" value="TreeGrafter"/>
</dbReference>
<accession>A0A2S7N150</accession>
<reference evidence="7 8" key="1">
    <citation type="submission" date="2017-12" db="EMBL/GenBank/DDBJ databases">
        <title>Taxonomic description and draft genome of Pradoshia cofamensis Gen. nov., sp. nov., a thermotolerant bacillale isolated from anterior gut of earthworm Eisenia fetida.</title>
        <authorList>
            <person name="Saha T."/>
            <person name="Chakraborty R."/>
        </authorList>
    </citation>
    <scope>NUCLEOTIDE SEQUENCE [LARGE SCALE GENOMIC DNA]</scope>
    <source>
        <strain evidence="7 8">EAG3</strain>
    </source>
</reference>
<feature type="modified residue" description="N6-(pyridoxal phosphate)lysine" evidence="4">
    <location>
        <position position="114"/>
    </location>
</feature>
<proteinExistence type="inferred from homology"/>
<dbReference type="OrthoDB" id="9780546at2"/>